<reference evidence="2 3" key="1">
    <citation type="journal article" date="2015" name="Genome Biol. Evol.">
        <title>Comparative Genomics of a Bacterivorous Green Alga Reveals Evolutionary Causalities and Consequences of Phago-Mixotrophic Mode of Nutrition.</title>
        <authorList>
            <person name="Burns J.A."/>
            <person name="Paasch A."/>
            <person name="Narechania A."/>
            <person name="Kim E."/>
        </authorList>
    </citation>
    <scope>NUCLEOTIDE SEQUENCE [LARGE SCALE GENOMIC DNA]</scope>
    <source>
        <strain evidence="2 3">PLY_AMNH</strain>
    </source>
</reference>
<organism evidence="2 3">
    <name type="scientific">Cymbomonas tetramitiformis</name>
    <dbReference type="NCBI Taxonomy" id="36881"/>
    <lineage>
        <taxon>Eukaryota</taxon>
        <taxon>Viridiplantae</taxon>
        <taxon>Chlorophyta</taxon>
        <taxon>Pyramimonadophyceae</taxon>
        <taxon>Pyramimonadales</taxon>
        <taxon>Pyramimonadaceae</taxon>
        <taxon>Cymbomonas</taxon>
    </lineage>
</organism>
<dbReference type="AlphaFoldDB" id="A0AAE0FKZ7"/>
<feature type="region of interest" description="Disordered" evidence="1">
    <location>
        <begin position="1"/>
        <end position="46"/>
    </location>
</feature>
<dbReference type="EMBL" id="LGRX02016780">
    <property type="protein sequence ID" value="KAK3261627.1"/>
    <property type="molecule type" value="Genomic_DNA"/>
</dbReference>
<dbReference type="Proteomes" id="UP001190700">
    <property type="component" value="Unassembled WGS sequence"/>
</dbReference>
<evidence type="ECO:0000256" key="1">
    <source>
        <dbReference type="SAM" id="MobiDB-lite"/>
    </source>
</evidence>
<comment type="caution">
    <text evidence="2">The sequence shown here is derived from an EMBL/GenBank/DDBJ whole genome shotgun (WGS) entry which is preliminary data.</text>
</comment>
<evidence type="ECO:0000313" key="3">
    <source>
        <dbReference type="Proteomes" id="UP001190700"/>
    </source>
</evidence>
<keyword evidence="3" id="KW-1185">Reference proteome</keyword>
<evidence type="ECO:0000313" key="2">
    <source>
        <dbReference type="EMBL" id="KAK3261627.1"/>
    </source>
</evidence>
<accession>A0AAE0FKZ7</accession>
<protein>
    <submittedName>
        <fullName evidence="2">Uncharacterized protein</fullName>
    </submittedName>
</protein>
<gene>
    <name evidence="2" type="ORF">CYMTET_29470</name>
</gene>
<proteinExistence type="predicted"/>
<sequence length="136" mass="12912">MAAVEVVGGGGGGRKGGGGEGGGGRGGGGGDGGGGEGGGGLGGGGANEMKKDPLMCAVGKPLALVNSAVPLSTVVPTAKPHSVMEHAAPLHMSALTNAHAREAAPEGTLVDINVRAVMLELNPLTVAHVVAVLPVQ</sequence>
<feature type="compositionally biased region" description="Gly residues" evidence="1">
    <location>
        <begin position="7"/>
        <end position="46"/>
    </location>
</feature>
<name>A0AAE0FKZ7_9CHLO</name>